<evidence type="ECO:0000256" key="1">
    <source>
        <dbReference type="ARBA" id="ARBA00022801"/>
    </source>
</evidence>
<dbReference type="AlphaFoldDB" id="A0A840Y4U4"/>
<evidence type="ECO:0000313" key="4">
    <source>
        <dbReference type="Proteomes" id="UP000562254"/>
    </source>
</evidence>
<accession>A0A840Y4U4</accession>
<gene>
    <name evidence="3" type="ORF">FHS88_001278</name>
</gene>
<dbReference type="Pfam" id="PF20434">
    <property type="entry name" value="BD-FAE"/>
    <property type="match status" value="1"/>
</dbReference>
<protein>
    <submittedName>
        <fullName evidence="3">Arylformamidase</fullName>
        <ecNumber evidence="3">3.5.1.9</ecNumber>
    </submittedName>
</protein>
<dbReference type="Proteomes" id="UP000562254">
    <property type="component" value="Unassembled WGS sequence"/>
</dbReference>
<comment type="caution">
    <text evidence="3">The sequence shown here is derived from an EMBL/GenBank/DDBJ whole genome shotgun (WGS) entry which is preliminary data.</text>
</comment>
<keyword evidence="4" id="KW-1185">Reference proteome</keyword>
<dbReference type="RefSeq" id="WP_184482556.1">
    <property type="nucleotide sequence ID" value="NZ_JAAEDJ010000016.1"/>
</dbReference>
<dbReference type="InterPro" id="IPR029058">
    <property type="entry name" value="AB_hydrolase_fold"/>
</dbReference>
<dbReference type="EMBL" id="JACIJE010000003">
    <property type="protein sequence ID" value="MBB5689153.1"/>
    <property type="molecule type" value="Genomic_DNA"/>
</dbReference>
<reference evidence="3 4" key="1">
    <citation type="submission" date="2020-08" db="EMBL/GenBank/DDBJ databases">
        <title>Genomic Encyclopedia of Type Strains, Phase IV (KMG-IV): sequencing the most valuable type-strain genomes for metagenomic binning, comparative biology and taxonomic classification.</title>
        <authorList>
            <person name="Goeker M."/>
        </authorList>
    </citation>
    <scope>NUCLEOTIDE SEQUENCE [LARGE SCALE GENOMIC DNA]</scope>
    <source>
        <strain evidence="3 4">DSM 25895</strain>
    </source>
</reference>
<dbReference type="PANTHER" id="PTHR48081:SF33">
    <property type="entry name" value="KYNURENINE FORMAMIDASE"/>
    <property type="match status" value="1"/>
</dbReference>
<evidence type="ECO:0000259" key="2">
    <source>
        <dbReference type="Pfam" id="PF20434"/>
    </source>
</evidence>
<feature type="domain" description="BD-FAE-like" evidence="2">
    <location>
        <begin position="51"/>
        <end position="145"/>
    </location>
</feature>
<dbReference type="SUPFAM" id="SSF53474">
    <property type="entry name" value="alpha/beta-Hydrolases"/>
    <property type="match status" value="1"/>
</dbReference>
<dbReference type="InterPro" id="IPR050300">
    <property type="entry name" value="GDXG_lipolytic_enzyme"/>
</dbReference>
<name>A0A840Y4U4_9PROT</name>
<proteinExistence type="predicted"/>
<dbReference type="PANTHER" id="PTHR48081">
    <property type="entry name" value="AB HYDROLASE SUPERFAMILY PROTEIN C4A8.06C"/>
    <property type="match status" value="1"/>
</dbReference>
<dbReference type="Gene3D" id="3.40.50.1820">
    <property type="entry name" value="alpha/beta hydrolase"/>
    <property type="match status" value="1"/>
</dbReference>
<evidence type="ECO:0000313" key="3">
    <source>
        <dbReference type="EMBL" id="MBB5689153.1"/>
    </source>
</evidence>
<dbReference type="InterPro" id="IPR049492">
    <property type="entry name" value="BD-FAE-like_dom"/>
</dbReference>
<dbReference type="GO" id="GO:0004061">
    <property type="term" value="F:arylformamidase activity"/>
    <property type="evidence" value="ECO:0007669"/>
    <property type="project" value="UniProtKB-EC"/>
</dbReference>
<sequence length="271" mass="29317">MDAEAEYNNRARVPGSAEIIATWMRDAEAFRTTWTRKRLDIRYGDAEPERLDLFLPEAEGPCPLALFIHGGYWQALSRSAVSHFARGLLLNGVAVAVPSYGLCPAYSLRTIVEQIRRAAAVLCVTTHQRMLAVGHSAGGHLAAMLRATDWPDFAPGLREDVVPAILPVSGVFELEPLLPTTIARALDLTAAEARALSPRFLPPPGGEVHAVVGGAESDEFRRQTRDFAAAWSGTAEEIPGANHFTVLDPLTDPAHPLTLRAAAMARRLASL</sequence>
<dbReference type="EC" id="3.5.1.9" evidence="3"/>
<organism evidence="3 4">
    <name type="scientific">Neoroseomonas alkaliterrae</name>
    <dbReference type="NCBI Taxonomy" id="1452450"/>
    <lineage>
        <taxon>Bacteria</taxon>
        <taxon>Pseudomonadati</taxon>
        <taxon>Pseudomonadota</taxon>
        <taxon>Alphaproteobacteria</taxon>
        <taxon>Acetobacterales</taxon>
        <taxon>Acetobacteraceae</taxon>
        <taxon>Neoroseomonas</taxon>
    </lineage>
</organism>
<keyword evidence="1 3" id="KW-0378">Hydrolase</keyword>